<keyword evidence="4" id="KW-1185">Reference proteome</keyword>
<reference evidence="3 4" key="1">
    <citation type="submission" date="2018-11" db="EMBL/GenBank/DDBJ databases">
        <authorList>
            <consortium name="Pathogen Informatics"/>
        </authorList>
    </citation>
    <scope>NUCLEOTIDE SEQUENCE [LARGE SCALE GENOMIC DNA]</scope>
</reference>
<feature type="domain" description="Hydin adenylate kinase-like" evidence="2">
    <location>
        <begin position="1115"/>
        <end position="1175"/>
    </location>
</feature>
<accession>A0A3P6U9Q3</accession>
<protein>
    <recommendedName>
        <fullName evidence="2">Hydin adenylate kinase-like domain-containing protein</fullName>
    </recommendedName>
</protein>
<dbReference type="InterPro" id="IPR013783">
    <property type="entry name" value="Ig-like_fold"/>
</dbReference>
<dbReference type="Gene3D" id="2.60.40.10">
    <property type="entry name" value="Immunoglobulins"/>
    <property type="match status" value="4"/>
</dbReference>
<feature type="compositionally biased region" description="Low complexity" evidence="1">
    <location>
        <begin position="1075"/>
        <end position="1084"/>
    </location>
</feature>
<sequence length="1255" mass="138252">MKYPKPFLVRLRNHDKELQAHYTFKSSNAESDQDLEGVRFHSKNPTGILPAATSTNILVDAIVFSRGDFNRKIFFSILGSQDPPLAALISCKGEGPVINVEDDIIDWGKVPTLTPSPRSLLVTNESPIIAHVSVIIHQEVKAFEATPSEFELAPFAQCTLTITAEVNDIIQFTGLLEILVEEATSSHKVELQAFGKGTTIVFEPTLPANLNLGQHFDTTPLRRVFRVRNRGRRLQRLIWSVEEPIVHIKTSEQAKEEAFTNAASALDITILPNRFELGPGKSTELVIEAKACCPQLATCCIKCHTVIDRRGAKELIKKITYSAEFIAPNVETTPKSLLFHIEKDLALCMAEEKRITVEFDPNFKEDLASRCLDDNLIIEFLEHPSIQHVPLRGEVLFPNLKLQTDLVDFGCILNHSESAQVVTLMNISPLEVHYQWSFLLGDCPHVVFKSNSRTSLTSSSPSWLSKHQALSAAPRLQSVADASADLQVDTTNQKRASVPLVAAAVPSVHSAPVTEVNRVVDSLQTLNKSTAQLGIEEVLDITPLCGVIKPGGVQPAMFSFFGHPNIAVDVCATCEVKGGPSYEVQIKGESSEVEYSVDRFELNFGALIYKQEAVECFNIFNLGKIGFEFQLEIAELSDRSCKIDVSPLSGFLAAGLAQEVQVHVLSSRPEPFTGALSLVVAKTVPRRIGIQGSAEFPHLLLSLPRIVVGSENRETEPPELKKACGDVPCLPEYVLNFGLTLLCQFPRRTVRLINLGNFKAKLEVDKAGRQAALECGFTFSLESSCQLLGAPVFDACSFDVMFDPAGAQADVVVPTLIPNIHILEFGEVIVGEAKLCTFQLHNPCPIPVTWRQMLPNETEDISSEERGNLTYTDPRRRTRKRNLNPLGCLGIPTFEMIPSSGIIEPESRLNVCLKFCPAAGNVYKENVVLQLTNSYIRPCVAVSGWGVEPRLIFEPSSLQFDPILPTIGEDVKELIVRNPCPFPIEFYSLEYDLEYRKENAILETLTEYDDHGCLLMPLRQPGEKLPKEIFVYHEKHFLQQELTSVPAPSDKPLTERTKAGRRRRPSTKIGVSLADSPDTDSTSDVTKPVALSLARFLGIHLNNKQSDVGNRMGIAIIILGTPFSGKTKLAQELAQKYCAACINIDAAIDYALKFNSSEAAAHARGLCRETTPNTELVAAGKLSLGYTNNTESFDAYRTNILFFSSIGANNNPPRPSTEHRLSKDRIKLSSTVTIILVSLTVGLQMSLLIGGNTLN</sequence>
<proteinExistence type="predicted"/>
<dbReference type="GO" id="GO:1904158">
    <property type="term" value="P:axonemal central apparatus assembly"/>
    <property type="evidence" value="ECO:0007669"/>
    <property type="project" value="TreeGrafter"/>
</dbReference>
<evidence type="ECO:0000313" key="4">
    <source>
        <dbReference type="Proteomes" id="UP000281553"/>
    </source>
</evidence>
<dbReference type="InterPro" id="IPR033305">
    <property type="entry name" value="Hydin-like"/>
</dbReference>
<dbReference type="GO" id="GO:0005930">
    <property type="term" value="C:axoneme"/>
    <property type="evidence" value="ECO:0007669"/>
    <property type="project" value="TreeGrafter"/>
</dbReference>
<evidence type="ECO:0000313" key="3">
    <source>
        <dbReference type="EMBL" id="VDK73701.1"/>
    </source>
</evidence>
<evidence type="ECO:0000256" key="1">
    <source>
        <dbReference type="SAM" id="MobiDB-lite"/>
    </source>
</evidence>
<dbReference type="Pfam" id="PF17213">
    <property type="entry name" value="Hydin_ADK"/>
    <property type="match status" value="1"/>
</dbReference>
<organism evidence="3 4">
    <name type="scientific">Dibothriocephalus latus</name>
    <name type="common">Fish tapeworm</name>
    <name type="synonym">Diphyllobothrium latum</name>
    <dbReference type="NCBI Taxonomy" id="60516"/>
    <lineage>
        <taxon>Eukaryota</taxon>
        <taxon>Metazoa</taxon>
        <taxon>Spiralia</taxon>
        <taxon>Lophotrochozoa</taxon>
        <taxon>Platyhelminthes</taxon>
        <taxon>Cestoda</taxon>
        <taxon>Eucestoda</taxon>
        <taxon>Diphyllobothriidea</taxon>
        <taxon>Diphyllobothriidae</taxon>
        <taxon>Dibothriocephalus</taxon>
    </lineage>
</organism>
<feature type="region of interest" description="Disordered" evidence="1">
    <location>
        <begin position="1043"/>
        <end position="1084"/>
    </location>
</feature>
<gene>
    <name evidence="3" type="ORF">DILT_LOCUS2515</name>
</gene>
<dbReference type="AlphaFoldDB" id="A0A3P6U9Q3"/>
<dbReference type="InterPro" id="IPR027417">
    <property type="entry name" value="P-loop_NTPase"/>
</dbReference>
<dbReference type="InterPro" id="IPR033768">
    <property type="entry name" value="Hydin_ADK"/>
</dbReference>
<dbReference type="PANTHER" id="PTHR23053">
    <property type="entry name" value="DLEC1 DELETED IN LUNG AND ESOPHAGEAL CANCER 1"/>
    <property type="match status" value="1"/>
</dbReference>
<dbReference type="PANTHER" id="PTHR23053:SF0">
    <property type="entry name" value="HYDROCEPHALUS-INDUCING PROTEIN HOMOLOG"/>
    <property type="match status" value="1"/>
</dbReference>
<name>A0A3P6U9Q3_DIBLA</name>
<evidence type="ECO:0000259" key="2">
    <source>
        <dbReference type="Pfam" id="PF17213"/>
    </source>
</evidence>
<dbReference type="EMBL" id="UYRU01042215">
    <property type="protein sequence ID" value="VDK73701.1"/>
    <property type="molecule type" value="Genomic_DNA"/>
</dbReference>
<dbReference type="Gene3D" id="3.40.50.300">
    <property type="entry name" value="P-loop containing nucleotide triphosphate hydrolases"/>
    <property type="match status" value="1"/>
</dbReference>
<dbReference type="Proteomes" id="UP000281553">
    <property type="component" value="Unassembled WGS sequence"/>
</dbReference>
<dbReference type="OrthoDB" id="442692at2759"/>
<dbReference type="GO" id="GO:0003341">
    <property type="term" value="P:cilium movement"/>
    <property type="evidence" value="ECO:0007669"/>
    <property type="project" value="TreeGrafter"/>
</dbReference>